<dbReference type="Pfam" id="PF13545">
    <property type="entry name" value="HTH_Crp_2"/>
    <property type="match status" value="1"/>
</dbReference>
<sequence length="236" mass="26789">MPNKMWHLKNCDLFARLLPEQIERLEMRSRSRSFRARSPIYLPSEKADSVFLLTKGLVKVCNHTPDGKQSILAFVEPGELFGELALFADAAREEYVEAVEAATVVMIPAIELQELMSQHGGVAFAITKMIGLRRSRIERRLKNLLFLSNRDRLIHLLLDLAEQFGAVADDGIRLRINLAHQEIANLLGSTRETVTILLGQLRAEGFIHVGRRKIVLTDPQRLSQTVQRKIPYQLLT</sequence>
<organism evidence="6 7">
    <name type="scientific">Rosistilla ulvae</name>
    <dbReference type="NCBI Taxonomy" id="1930277"/>
    <lineage>
        <taxon>Bacteria</taxon>
        <taxon>Pseudomonadati</taxon>
        <taxon>Planctomycetota</taxon>
        <taxon>Planctomycetia</taxon>
        <taxon>Pirellulales</taxon>
        <taxon>Pirellulaceae</taxon>
        <taxon>Rosistilla</taxon>
    </lineage>
</organism>
<dbReference type="InterPro" id="IPR036388">
    <property type="entry name" value="WH-like_DNA-bd_sf"/>
</dbReference>
<dbReference type="PANTHER" id="PTHR24567">
    <property type="entry name" value="CRP FAMILY TRANSCRIPTIONAL REGULATORY PROTEIN"/>
    <property type="match status" value="1"/>
</dbReference>
<dbReference type="Proteomes" id="UP000319557">
    <property type="component" value="Chromosome"/>
</dbReference>
<dbReference type="InterPro" id="IPR000595">
    <property type="entry name" value="cNMP-bd_dom"/>
</dbReference>
<keyword evidence="6" id="KW-0675">Receptor</keyword>
<dbReference type="InterPro" id="IPR050397">
    <property type="entry name" value="Env_Response_Regulators"/>
</dbReference>
<dbReference type="KEGG" id="ruv:EC9_03040"/>
<accession>A0A517LU46</accession>
<dbReference type="AlphaFoldDB" id="A0A517LU46"/>
<evidence type="ECO:0000256" key="1">
    <source>
        <dbReference type="ARBA" id="ARBA00023015"/>
    </source>
</evidence>
<evidence type="ECO:0000259" key="4">
    <source>
        <dbReference type="PROSITE" id="PS50042"/>
    </source>
</evidence>
<name>A0A517LU46_9BACT</name>
<dbReference type="Gene3D" id="1.10.10.10">
    <property type="entry name" value="Winged helix-like DNA-binding domain superfamily/Winged helix DNA-binding domain"/>
    <property type="match status" value="1"/>
</dbReference>
<evidence type="ECO:0000256" key="3">
    <source>
        <dbReference type="ARBA" id="ARBA00023163"/>
    </source>
</evidence>
<dbReference type="PANTHER" id="PTHR24567:SF74">
    <property type="entry name" value="HTH-TYPE TRANSCRIPTIONAL REGULATOR ARCR"/>
    <property type="match status" value="1"/>
</dbReference>
<dbReference type="Pfam" id="PF00027">
    <property type="entry name" value="cNMP_binding"/>
    <property type="match status" value="1"/>
</dbReference>
<dbReference type="PROSITE" id="PS51063">
    <property type="entry name" value="HTH_CRP_2"/>
    <property type="match status" value="1"/>
</dbReference>
<dbReference type="FunFam" id="1.10.10.10:FF:000019">
    <property type="entry name" value="Crp/Fnr family transcriptional regulator"/>
    <property type="match status" value="1"/>
</dbReference>
<evidence type="ECO:0000256" key="2">
    <source>
        <dbReference type="ARBA" id="ARBA00023125"/>
    </source>
</evidence>
<proteinExistence type="predicted"/>
<dbReference type="SMART" id="SM00419">
    <property type="entry name" value="HTH_CRP"/>
    <property type="match status" value="1"/>
</dbReference>
<feature type="domain" description="HTH crp-type" evidence="5">
    <location>
        <begin position="147"/>
        <end position="220"/>
    </location>
</feature>
<dbReference type="SUPFAM" id="SSF51206">
    <property type="entry name" value="cAMP-binding domain-like"/>
    <property type="match status" value="1"/>
</dbReference>
<dbReference type="SMART" id="SM00100">
    <property type="entry name" value="cNMP"/>
    <property type="match status" value="1"/>
</dbReference>
<keyword evidence="7" id="KW-1185">Reference proteome</keyword>
<dbReference type="InterPro" id="IPR018490">
    <property type="entry name" value="cNMP-bd_dom_sf"/>
</dbReference>
<keyword evidence="3" id="KW-0804">Transcription</keyword>
<dbReference type="InterPro" id="IPR014710">
    <property type="entry name" value="RmlC-like_jellyroll"/>
</dbReference>
<gene>
    <name evidence="6" type="primary">vfr</name>
    <name evidence="6" type="ORF">EC9_03040</name>
</gene>
<evidence type="ECO:0000259" key="5">
    <source>
        <dbReference type="PROSITE" id="PS51063"/>
    </source>
</evidence>
<dbReference type="PRINTS" id="PR00034">
    <property type="entry name" value="HTHCRP"/>
</dbReference>
<keyword evidence="2" id="KW-0238">DNA-binding</keyword>
<dbReference type="InterPro" id="IPR036390">
    <property type="entry name" value="WH_DNA-bd_sf"/>
</dbReference>
<dbReference type="PROSITE" id="PS50042">
    <property type="entry name" value="CNMP_BINDING_3"/>
    <property type="match status" value="1"/>
</dbReference>
<reference evidence="6 7" key="1">
    <citation type="submission" date="2019-02" db="EMBL/GenBank/DDBJ databases">
        <title>Deep-cultivation of Planctomycetes and their phenomic and genomic characterization uncovers novel biology.</title>
        <authorList>
            <person name="Wiegand S."/>
            <person name="Jogler M."/>
            <person name="Boedeker C."/>
            <person name="Pinto D."/>
            <person name="Vollmers J."/>
            <person name="Rivas-Marin E."/>
            <person name="Kohn T."/>
            <person name="Peeters S.H."/>
            <person name="Heuer A."/>
            <person name="Rast P."/>
            <person name="Oberbeckmann S."/>
            <person name="Bunk B."/>
            <person name="Jeske O."/>
            <person name="Meyerdierks A."/>
            <person name="Storesund J.E."/>
            <person name="Kallscheuer N."/>
            <person name="Luecker S."/>
            <person name="Lage O.M."/>
            <person name="Pohl T."/>
            <person name="Merkel B.J."/>
            <person name="Hornburger P."/>
            <person name="Mueller R.-W."/>
            <person name="Bruemmer F."/>
            <person name="Labrenz M."/>
            <person name="Spormann A.M."/>
            <person name="Op den Camp H."/>
            <person name="Overmann J."/>
            <person name="Amann R."/>
            <person name="Jetten M.S.M."/>
            <person name="Mascher T."/>
            <person name="Medema M.H."/>
            <person name="Devos D.P."/>
            <person name="Kaster A.-K."/>
            <person name="Ovreas L."/>
            <person name="Rohde M."/>
            <person name="Galperin M.Y."/>
            <person name="Jogler C."/>
        </authorList>
    </citation>
    <scope>NUCLEOTIDE SEQUENCE [LARGE SCALE GENOMIC DNA]</scope>
    <source>
        <strain evidence="6 7">EC9</strain>
    </source>
</reference>
<evidence type="ECO:0000313" key="7">
    <source>
        <dbReference type="Proteomes" id="UP000319557"/>
    </source>
</evidence>
<keyword evidence="1" id="KW-0805">Transcription regulation</keyword>
<dbReference type="EMBL" id="CP036261">
    <property type="protein sequence ID" value="QDS86145.1"/>
    <property type="molecule type" value="Genomic_DNA"/>
</dbReference>
<dbReference type="CDD" id="cd00038">
    <property type="entry name" value="CAP_ED"/>
    <property type="match status" value="1"/>
</dbReference>
<dbReference type="OrthoDB" id="9812325at2"/>
<dbReference type="Gene3D" id="2.60.120.10">
    <property type="entry name" value="Jelly Rolls"/>
    <property type="match status" value="1"/>
</dbReference>
<dbReference type="GO" id="GO:0003700">
    <property type="term" value="F:DNA-binding transcription factor activity"/>
    <property type="evidence" value="ECO:0007669"/>
    <property type="project" value="TreeGrafter"/>
</dbReference>
<dbReference type="GO" id="GO:0003677">
    <property type="term" value="F:DNA binding"/>
    <property type="evidence" value="ECO:0007669"/>
    <property type="project" value="UniProtKB-KW"/>
</dbReference>
<dbReference type="GO" id="GO:0005829">
    <property type="term" value="C:cytosol"/>
    <property type="evidence" value="ECO:0007669"/>
    <property type="project" value="TreeGrafter"/>
</dbReference>
<evidence type="ECO:0000313" key="6">
    <source>
        <dbReference type="EMBL" id="QDS86145.1"/>
    </source>
</evidence>
<dbReference type="SUPFAM" id="SSF46785">
    <property type="entry name" value="Winged helix' DNA-binding domain"/>
    <property type="match status" value="1"/>
</dbReference>
<dbReference type="CDD" id="cd00092">
    <property type="entry name" value="HTH_CRP"/>
    <property type="match status" value="1"/>
</dbReference>
<feature type="domain" description="Cyclic nucleotide-binding" evidence="4">
    <location>
        <begin position="13"/>
        <end position="116"/>
    </location>
</feature>
<protein>
    <submittedName>
        <fullName evidence="6">Cyclic AMP receptor-like protein</fullName>
    </submittedName>
</protein>
<dbReference type="RefSeq" id="WP_145341745.1">
    <property type="nucleotide sequence ID" value="NZ_CP036261.1"/>
</dbReference>
<dbReference type="InterPro" id="IPR012318">
    <property type="entry name" value="HTH_CRP"/>
</dbReference>